<gene>
    <name evidence="3" type="ORF">OQZ29_04780</name>
</gene>
<proteinExistence type="predicted"/>
<accession>A0A9X3DAP5</accession>
<dbReference type="RefSeq" id="WP_010599378.1">
    <property type="nucleotide sequence ID" value="NZ_JAPJUH010000002.1"/>
</dbReference>
<dbReference type="InterPro" id="IPR028098">
    <property type="entry name" value="Glyco_trans_4-like_N"/>
</dbReference>
<dbReference type="AlphaFoldDB" id="A0A9X3DAP5"/>
<feature type="domain" description="Glycosyltransferase subfamily 4-like N-terminal" evidence="2">
    <location>
        <begin position="19"/>
        <end position="137"/>
    </location>
</feature>
<dbReference type="EMBL" id="JAPJUH010000002">
    <property type="protein sequence ID" value="MCX3264047.1"/>
    <property type="molecule type" value="Genomic_DNA"/>
</dbReference>
<keyword evidence="4" id="KW-1185">Reference proteome</keyword>
<dbReference type="InterPro" id="IPR050194">
    <property type="entry name" value="Glycosyltransferase_grp1"/>
</dbReference>
<comment type="caution">
    <text evidence="3">The sequence shown here is derived from an EMBL/GenBank/DDBJ whole genome shotgun (WGS) entry which is preliminary data.</text>
</comment>
<keyword evidence="3" id="KW-0328">Glycosyltransferase</keyword>
<evidence type="ECO:0000313" key="4">
    <source>
        <dbReference type="Proteomes" id="UP001142592"/>
    </source>
</evidence>
<dbReference type="Pfam" id="PF13439">
    <property type="entry name" value="Glyco_transf_4"/>
    <property type="match status" value="1"/>
</dbReference>
<dbReference type="EC" id="2.4.-.-" evidence="3"/>
<evidence type="ECO:0000259" key="2">
    <source>
        <dbReference type="Pfam" id="PF13439"/>
    </source>
</evidence>
<dbReference type="Proteomes" id="UP001142592">
    <property type="component" value="Unassembled WGS sequence"/>
</dbReference>
<sequence>MRILIVHTYYKQQGGEDAVVQNEMALLQSDGHEVELIDFSNASATLLKVLLMPFNPYSYFTMLKKIKSFKPDIVHVHNLHYAATPSVLYAAKKMQVPIVMTIHNYRLLCPSGSLFFKNKLFLKSLDESFPWSAVREGVYQQSKVITFWLAISNYLHRKIGTWRLVNAMIFLGEHSGKIFEQSGLIHASTKTFLKPNFTNQKKSAAVNSAGEYYLFIGRLSEEKGIKTLLKAFEHRPEMLKIAGTGPLRDFVSEAGTHFVNVEYLDHLSKTEIEEMIVGSKALIFPSEWYETFGMVMIEAFSLAKPVIAADLGNIPSIVKDQVNGLTFSPGNVLELQRKLYEFENMDSQAKQNLAAGALFSYHQYYAPEVNLKQLIHIYSDTLASKNT</sequence>
<protein>
    <submittedName>
        <fullName evidence="3">Glycosyltransferase</fullName>
        <ecNumber evidence="3">2.4.-.-</ecNumber>
    </submittedName>
</protein>
<dbReference type="InterPro" id="IPR001296">
    <property type="entry name" value="Glyco_trans_1"/>
</dbReference>
<feature type="domain" description="Glycosyl transferase family 1" evidence="1">
    <location>
        <begin position="198"/>
        <end position="349"/>
    </location>
</feature>
<reference evidence="3" key="1">
    <citation type="submission" date="2022-11" db="EMBL/GenBank/DDBJ databases">
        <authorList>
            <person name="Graham C."/>
            <person name="Newman J.D."/>
        </authorList>
    </citation>
    <scope>NUCLEOTIDE SEQUENCE</scope>
    <source>
        <strain evidence="3">DSM 19486</strain>
    </source>
</reference>
<evidence type="ECO:0000259" key="1">
    <source>
        <dbReference type="Pfam" id="PF00534"/>
    </source>
</evidence>
<name>A0A9X3DAP5_9SPHI</name>
<dbReference type="GO" id="GO:0016757">
    <property type="term" value="F:glycosyltransferase activity"/>
    <property type="evidence" value="ECO:0007669"/>
    <property type="project" value="UniProtKB-KW"/>
</dbReference>
<dbReference type="Pfam" id="PF00534">
    <property type="entry name" value="Glycos_transf_1"/>
    <property type="match status" value="1"/>
</dbReference>
<organism evidence="3 4">
    <name type="scientific">Pedobacter agri</name>
    <dbReference type="NCBI Taxonomy" id="454586"/>
    <lineage>
        <taxon>Bacteria</taxon>
        <taxon>Pseudomonadati</taxon>
        <taxon>Bacteroidota</taxon>
        <taxon>Sphingobacteriia</taxon>
        <taxon>Sphingobacteriales</taxon>
        <taxon>Sphingobacteriaceae</taxon>
        <taxon>Pedobacter</taxon>
    </lineage>
</organism>
<dbReference type="Gene3D" id="3.40.50.2000">
    <property type="entry name" value="Glycogen Phosphorylase B"/>
    <property type="match status" value="2"/>
</dbReference>
<dbReference type="SUPFAM" id="SSF53756">
    <property type="entry name" value="UDP-Glycosyltransferase/glycogen phosphorylase"/>
    <property type="match status" value="1"/>
</dbReference>
<dbReference type="PANTHER" id="PTHR45947:SF13">
    <property type="entry name" value="TRANSFERASE"/>
    <property type="match status" value="1"/>
</dbReference>
<keyword evidence="3" id="KW-0808">Transferase</keyword>
<evidence type="ECO:0000313" key="3">
    <source>
        <dbReference type="EMBL" id="MCX3264047.1"/>
    </source>
</evidence>
<dbReference type="PANTHER" id="PTHR45947">
    <property type="entry name" value="SULFOQUINOVOSYL TRANSFERASE SQD2"/>
    <property type="match status" value="1"/>
</dbReference>